<dbReference type="InterPro" id="IPR018540">
    <property type="entry name" value="Spo0E-like"/>
</dbReference>
<evidence type="ECO:0000313" key="1">
    <source>
        <dbReference type="EMBL" id="NSB15932.1"/>
    </source>
</evidence>
<dbReference type="EMBL" id="JABTDW010000001">
    <property type="protein sequence ID" value="NSB15932.1"/>
    <property type="molecule type" value="Genomic_DNA"/>
</dbReference>
<dbReference type="GO" id="GO:0043937">
    <property type="term" value="P:regulation of sporulation"/>
    <property type="evidence" value="ECO:0007669"/>
    <property type="project" value="InterPro"/>
</dbReference>
<protein>
    <submittedName>
        <fullName evidence="1">Uncharacterized protein YfkK (UPF0435 family)</fullName>
    </submittedName>
</protein>
<dbReference type="InterPro" id="IPR037208">
    <property type="entry name" value="Spo0E-like_sf"/>
</dbReference>
<dbReference type="SUPFAM" id="SSF140500">
    <property type="entry name" value="BAS1536-like"/>
    <property type="match status" value="1"/>
</dbReference>
<name>A0AAE5H6A0_CLOBE</name>
<sequence>MGTIEKYELIIYEMRQALYTLIDKKENLLDMEVIAASQELDKVLNEYNIIQSRLLK</sequence>
<dbReference type="GO" id="GO:0046983">
    <property type="term" value="F:protein dimerization activity"/>
    <property type="evidence" value="ECO:0007669"/>
    <property type="project" value="InterPro"/>
</dbReference>
<dbReference type="AlphaFoldDB" id="A0AAE5H6A0"/>
<dbReference type="Proteomes" id="UP000822184">
    <property type="component" value="Unassembled WGS sequence"/>
</dbReference>
<dbReference type="Gene3D" id="4.10.280.10">
    <property type="entry name" value="Helix-loop-helix DNA-binding domain"/>
    <property type="match status" value="1"/>
</dbReference>
<dbReference type="RefSeq" id="WP_420912655.1">
    <property type="nucleotide sequence ID" value="NZ_JABSWC010000001.1"/>
</dbReference>
<comment type="caution">
    <text evidence="1">The sequence shown here is derived from an EMBL/GenBank/DDBJ whole genome shotgun (WGS) entry which is preliminary data.</text>
</comment>
<reference evidence="1" key="1">
    <citation type="submission" date="2020-06" db="EMBL/GenBank/DDBJ databases">
        <title>Genomic insights into acetone-butanol-ethanol (ABE) fermentation by sequencing solventogenic clostridia strains.</title>
        <authorList>
            <person name="Brown S."/>
        </authorList>
    </citation>
    <scope>NUCLEOTIDE SEQUENCE</scope>
    <source>
        <strain evidence="1">DJ123</strain>
    </source>
</reference>
<evidence type="ECO:0000313" key="2">
    <source>
        <dbReference type="Proteomes" id="UP000822184"/>
    </source>
</evidence>
<gene>
    <name evidence="1" type="ORF">BCD95_004191</name>
</gene>
<accession>A0AAE5H6A0</accession>
<organism evidence="1 2">
    <name type="scientific">Clostridium beijerinckii</name>
    <name type="common">Clostridium MP</name>
    <dbReference type="NCBI Taxonomy" id="1520"/>
    <lineage>
        <taxon>Bacteria</taxon>
        <taxon>Bacillati</taxon>
        <taxon>Bacillota</taxon>
        <taxon>Clostridia</taxon>
        <taxon>Eubacteriales</taxon>
        <taxon>Clostridiaceae</taxon>
        <taxon>Clostridium</taxon>
    </lineage>
</organism>
<proteinExistence type="predicted"/>
<dbReference type="Pfam" id="PF09388">
    <property type="entry name" value="SpoOE-like"/>
    <property type="match status" value="1"/>
</dbReference>
<dbReference type="InterPro" id="IPR036638">
    <property type="entry name" value="HLH_DNA-bd_sf"/>
</dbReference>